<protein>
    <recommendedName>
        <fullName evidence="12">DNA 3'-5' helicase</fullName>
        <ecNumber evidence="12">5.6.2.4</ecNumber>
    </recommendedName>
    <alternativeName>
        <fullName evidence="15">Bloom syndrome protein homolog</fullName>
    </alternativeName>
    <alternativeName>
        <fullName evidence="13">DNA 3'-5' helicase BLM</fullName>
    </alternativeName>
    <alternativeName>
        <fullName evidence="16">RecQ helicase homolog</fullName>
    </alternativeName>
</protein>
<dbReference type="GO" id="GO:0005634">
    <property type="term" value="C:nucleus"/>
    <property type="evidence" value="ECO:0007669"/>
    <property type="project" value="UniProtKB-SubCell"/>
</dbReference>
<dbReference type="Proteomes" id="UP000835052">
    <property type="component" value="Unassembled WGS sequence"/>
</dbReference>
<dbReference type="Gene3D" id="3.40.50.300">
    <property type="entry name" value="P-loop containing nucleotide triphosphate hydrolases"/>
    <property type="match status" value="2"/>
</dbReference>
<dbReference type="PROSITE" id="PS00690">
    <property type="entry name" value="DEAH_ATP_HELICASE"/>
    <property type="match status" value="1"/>
</dbReference>
<feature type="region of interest" description="Disordered" evidence="17">
    <location>
        <begin position="961"/>
        <end position="1008"/>
    </location>
</feature>
<dbReference type="Pfam" id="PF00270">
    <property type="entry name" value="DEAD"/>
    <property type="match status" value="1"/>
</dbReference>
<dbReference type="InterPro" id="IPR011545">
    <property type="entry name" value="DEAD/DEAH_box_helicase_dom"/>
</dbReference>
<evidence type="ECO:0000259" key="19">
    <source>
        <dbReference type="PROSITE" id="PS51192"/>
    </source>
</evidence>
<evidence type="ECO:0000256" key="4">
    <source>
        <dbReference type="ARBA" id="ARBA00022741"/>
    </source>
</evidence>
<dbReference type="GO" id="GO:0006260">
    <property type="term" value="P:DNA replication"/>
    <property type="evidence" value="ECO:0007669"/>
    <property type="project" value="InterPro"/>
</dbReference>
<dbReference type="InterPro" id="IPR014001">
    <property type="entry name" value="Helicase_ATP-bd"/>
</dbReference>
<dbReference type="PROSITE" id="PS51192">
    <property type="entry name" value="HELICASE_ATP_BIND_1"/>
    <property type="match status" value="1"/>
</dbReference>
<dbReference type="Pfam" id="PF00271">
    <property type="entry name" value="Helicase_C"/>
    <property type="match status" value="1"/>
</dbReference>
<dbReference type="GO" id="GO:0009378">
    <property type="term" value="F:four-way junction helicase activity"/>
    <property type="evidence" value="ECO:0007669"/>
    <property type="project" value="TreeGrafter"/>
</dbReference>
<evidence type="ECO:0000256" key="15">
    <source>
        <dbReference type="ARBA" id="ARBA00076065"/>
    </source>
</evidence>
<evidence type="ECO:0000256" key="11">
    <source>
        <dbReference type="ARBA" id="ARBA00034617"/>
    </source>
</evidence>
<dbReference type="Pfam" id="PF00570">
    <property type="entry name" value="HRDC"/>
    <property type="match status" value="1"/>
</dbReference>
<evidence type="ECO:0000256" key="16">
    <source>
        <dbReference type="ARBA" id="ARBA00076271"/>
    </source>
</evidence>
<comment type="cofactor">
    <cofactor evidence="1">
        <name>Zn(2+)</name>
        <dbReference type="ChEBI" id="CHEBI:29105"/>
    </cofactor>
</comment>
<dbReference type="InterPro" id="IPR004589">
    <property type="entry name" value="DNA_helicase_ATP-dep_RecQ"/>
</dbReference>
<dbReference type="InterPro" id="IPR002464">
    <property type="entry name" value="DNA/RNA_helicase_DEAH_CS"/>
</dbReference>
<dbReference type="InterPro" id="IPR044876">
    <property type="entry name" value="HRDC_dom_sf"/>
</dbReference>
<proteinExistence type="inferred from homology"/>
<comment type="subcellular location">
    <subcellularLocation>
        <location evidence="2">Nucleus</location>
    </subcellularLocation>
</comment>
<dbReference type="InterPro" id="IPR036388">
    <property type="entry name" value="WH-like_DNA-bd_sf"/>
</dbReference>
<evidence type="ECO:0000256" key="3">
    <source>
        <dbReference type="ARBA" id="ARBA00005446"/>
    </source>
</evidence>
<keyword evidence="8" id="KW-0238">DNA-binding</keyword>
<dbReference type="FunFam" id="3.40.50.300:FF:000340">
    <property type="entry name" value="Bloom syndrome, RecQ helicase"/>
    <property type="match status" value="1"/>
</dbReference>
<evidence type="ECO:0000313" key="21">
    <source>
        <dbReference type="EMBL" id="CAD6193904.1"/>
    </source>
</evidence>
<dbReference type="EC" id="5.6.2.4" evidence="12"/>
<dbReference type="NCBIfam" id="TIGR00614">
    <property type="entry name" value="recQ_fam"/>
    <property type="match status" value="1"/>
</dbReference>
<dbReference type="OrthoDB" id="10261556at2759"/>
<evidence type="ECO:0000259" key="18">
    <source>
        <dbReference type="PROSITE" id="PS50967"/>
    </source>
</evidence>
<gene>
    <name evidence="21" type="ORF">CAUJ_LOCUS9823</name>
</gene>
<comment type="similarity">
    <text evidence="3">Belongs to the helicase family. RecQ subfamily.</text>
</comment>
<dbReference type="Gene3D" id="1.10.150.80">
    <property type="entry name" value="HRDC domain"/>
    <property type="match status" value="1"/>
</dbReference>
<dbReference type="GO" id="GO:0005524">
    <property type="term" value="F:ATP binding"/>
    <property type="evidence" value="ECO:0007669"/>
    <property type="project" value="UniProtKB-KW"/>
</dbReference>
<evidence type="ECO:0000256" key="17">
    <source>
        <dbReference type="SAM" id="MobiDB-lite"/>
    </source>
</evidence>
<dbReference type="PANTHER" id="PTHR13710">
    <property type="entry name" value="DNA HELICASE RECQ FAMILY MEMBER"/>
    <property type="match status" value="1"/>
</dbReference>
<dbReference type="PANTHER" id="PTHR13710:SF153">
    <property type="entry name" value="RECQ-LIKE DNA HELICASE BLM"/>
    <property type="match status" value="1"/>
</dbReference>
<feature type="domain" description="HRDC" evidence="18">
    <location>
        <begin position="831"/>
        <end position="912"/>
    </location>
</feature>
<dbReference type="FunFam" id="3.40.50.300:FF:000296">
    <property type="entry name" value="ATP-dependent DNA helicase RecQ"/>
    <property type="match status" value="1"/>
</dbReference>
<keyword evidence="6" id="KW-0347">Helicase</keyword>
<evidence type="ECO:0000256" key="9">
    <source>
        <dbReference type="ARBA" id="ARBA00023235"/>
    </source>
</evidence>
<dbReference type="GO" id="GO:0043138">
    <property type="term" value="F:3'-5' DNA helicase activity"/>
    <property type="evidence" value="ECO:0007669"/>
    <property type="project" value="UniProtKB-EC"/>
</dbReference>
<dbReference type="GO" id="GO:0016787">
    <property type="term" value="F:hydrolase activity"/>
    <property type="evidence" value="ECO:0007669"/>
    <property type="project" value="UniProtKB-KW"/>
</dbReference>
<evidence type="ECO:0000256" key="12">
    <source>
        <dbReference type="ARBA" id="ARBA00034808"/>
    </source>
</evidence>
<name>A0A8S1HDV3_9PELO</name>
<dbReference type="InterPro" id="IPR010997">
    <property type="entry name" value="HRDC-like_sf"/>
</dbReference>
<dbReference type="GO" id="GO:0005694">
    <property type="term" value="C:chromosome"/>
    <property type="evidence" value="ECO:0007669"/>
    <property type="project" value="TreeGrafter"/>
</dbReference>
<dbReference type="SMART" id="SM00956">
    <property type="entry name" value="RQC"/>
    <property type="match status" value="1"/>
</dbReference>
<evidence type="ECO:0000256" key="14">
    <source>
        <dbReference type="ARBA" id="ARBA00049360"/>
    </source>
</evidence>
<dbReference type="SMART" id="SM00487">
    <property type="entry name" value="DEXDc"/>
    <property type="match status" value="1"/>
</dbReference>
<sequence>MASATRYQELMKPRQRIKHNGFLFVIPDHKFSVPQFRCCGGVHGSPLTKQNCGTSEYDGLDAITGGLDVISCEGSKEVAQTRPSLISTKVPISEARPVIQSVPSTSYNGDNNSLTKRYLTSSSARYSKSFEDLEDYFSDENLEAEILTNDRARKDCVDDFEEDFDDEIVVLPKKQGGKIVESHLFDPAAEFDEDDRKSEDSFFDEEIILQSNPAEKSEASESSTSVGGRHDMHGQFRGFLQDNSAEFEDEQSLLGDFRRDELYKTLKAKFGFNSFRHRQKNAIVSILLNNDAFVLMPTGAGKSLCYQLPAVLSKGVTVVVSPLRSLIEDQRSKMKELDIPCEALTSELSSADQEAIYQRLMSPEPDIKLLYVTPEKISASGRLSSAFSSLHRRGLLARFVIDEAHCVSQWGHDFRPDYTKLKSLRSTYASPKVPIIALTATATPKIVTDTRDHIGIETSKLFISSFVRDNLKYDLLPKASRSVVKVVEKMKQLYPGKSGIIYCLSRKECETVANMLTKAGMSAEVYHAGLNDKTRVNVQHRWLANRVDVICATIAFGMGIDKPDVRFVIHFSLPKSIEGYYQETGRAGRDGLPSYCLMLYSYQDSIRLRRMIEDTQSTSGIRMMHLQNIYQVVSYCENVSVCRRKMLVEHFGEVYDEQTCRTSKTPCDVCEKRKKNPSAFRVFDVSHEAKLILKELQRMQKVTLRYLAELYRGQLVKKTAEKAMSMGHKSLPFFGRGAGMTEQDSLRFLRRLVVEGYIFERLYAIPQQAGVVAYAEVTETGKQFAAGAPAKVYLHIVTCEKRRKNDSVELSNINAVSEAQALKDKYMFKHGDVFAKCLRELTDLMTQMAESTGLPGPYSIVSREGLEQIAALLPRTNSELLKADSMTAIKAGKYGQVIMETLKPFWIQVDEREEDEMRQQLEKLKNGELVLGGFAEMPKPDSGVALSGAITAFRPHFITGRGRGARAKRTASGPKSGSGGRPPKKPRLQARTSSNRGKRGAAALKNPRTLNKMLFPASLL</sequence>
<dbReference type="GO" id="GO:0007131">
    <property type="term" value="P:reciprocal meiotic recombination"/>
    <property type="evidence" value="ECO:0007669"/>
    <property type="project" value="UniProtKB-ARBA"/>
</dbReference>
<dbReference type="PROSITE" id="PS51194">
    <property type="entry name" value="HELICASE_CTER"/>
    <property type="match status" value="1"/>
</dbReference>
<evidence type="ECO:0000259" key="20">
    <source>
        <dbReference type="PROSITE" id="PS51194"/>
    </source>
</evidence>
<evidence type="ECO:0000256" key="1">
    <source>
        <dbReference type="ARBA" id="ARBA00001947"/>
    </source>
</evidence>
<dbReference type="InterPro" id="IPR002121">
    <property type="entry name" value="HRDC_dom"/>
</dbReference>
<dbReference type="EMBL" id="CAJGYM010000039">
    <property type="protein sequence ID" value="CAD6193904.1"/>
    <property type="molecule type" value="Genomic_DNA"/>
</dbReference>
<evidence type="ECO:0000256" key="7">
    <source>
        <dbReference type="ARBA" id="ARBA00022840"/>
    </source>
</evidence>
<dbReference type="SMART" id="SM00341">
    <property type="entry name" value="HRDC"/>
    <property type="match status" value="1"/>
</dbReference>
<dbReference type="SUPFAM" id="SSF47819">
    <property type="entry name" value="HRDC-like"/>
    <property type="match status" value="1"/>
</dbReference>
<comment type="catalytic activity">
    <reaction evidence="14">
        <text>ATP + H2O = ADP + phosphate + H(+)</text>
        <dbReference type="Rhea" id="RHEA:13065"/>
        <dbReference type="ChEBI" id="CHEBI:15377"/>
        <dbReference type="ChEBI" id="CHEBI:15378"/>
        <dbReference type="ChEBI" id="CHEBI:30616"/>
        <dbReference type="ChEBI" id="CHEBI:43474"/>
        <dbReference type="ChEBI" id="CHEBI:456216"/>
    </reaction>
</comment>
<dbReference type="GO" id="GO:0003677">
    <property type="term" value="F:DNA binding"/>
    <property type="evidence" value="ECO:0007669"/>
    <property type="project" value="UniProtKB-KW"/>
</dbReference>
<comment type="catalytic activity">
    <reaction evidence="11">
        <text>Couples ATP hydrolysis with the unwinding of duplex DNA by translocating in the 3'-5' direction.</text>
        <dbReference type="EC" id="5.6.2.4"/>
    </reaction>
</comment>
<dbReference type="InterPro" id="IPR027417">
    <property type="entry name" value="P-loop_NTPase"/>
</dbReference>
<evidence type="ECO:0000256" key="13">
    <source>
        <dbReference type="ARBA" id="ARBA00044542"/>
    </source>
</evidence>
<evidence type="ECO:0000256" key="5">
    <source>
        <dbReference type="ARBA" id="ARBA00022801"/>
    </source>
</evidence>
<evidence type="ECO:0000256" key="2">
    <source>
        <dbReference type="ARBA" id="ARBA00004123"/>
    </source>
</evidence>
<dbReference type="SUPFAM" id="SSF52540">
    <property type="entry name" value="P-loop containing nucleoside triphosphate hydrolases"/>
    <property type="match status" value="2"/>
</dbReference>
<organism evidence="21 22">
    <name type="scientific">Caenorhabditis auriculariae</name>
    <dbReference type="NCBI Taxonomy" id="2777116"/>
    <lineage>
        <taxon>Eukaryota</taxon>
        <taxon>Metazoa</taxon>
        <taxon>Ecdysozoa</taxon>
        <taxon>Nematoda</taxon>
        <taxon>Chromadorea</taxon>
        <taxon>Rhabditida</taxon>
        <taxon>Rhabditina</taxon>
        <taxon>Rhabditomorpha</taxon>
        <taxon>Rhabditoidea</taxon>
        <taxon>Rhabditidae</taxon>
        <taxon>Peloderinae</taxon>
        <taxon>Caenorhabditis</taxon>
    </lineage>
</organism>
<dbReference type="InterPro" id="IPR036390">
    <property type="entry name" value="WH_DNA-bd_sf"/>
</dbReference>
<dbReference type="Gene3D" id="1.10.10.10">
    <property type="entry name" value="Winged helix-like DNA-binding domain superfamily/Winged helix DNA-binding domain"/>
    <property type="match status" value="1"/>
</dbReference>
<feature type="domain" description="Helicase C-terminal" evidence="20">
    <location>
        <begin position="482"/>
        <end position="630"/>
    </location>
</feature>
<dbReference type="InterPro" id="IPR018982">
    <property type="entry name" value="RQC_domain"/>
</dbReference>
<feature type="domain" description="Helicase ATP-binding" evidence="19">
    <location>
        <begin position="283"/>
        <end position="460"/>
    </location>
</feature>
<dbReference type="SUPFAM" id="SSF46785">
    <property type="entry name" value="Winged helix' DNA-binding domain"/>
    <property type="match status" value="1"/>
</dbReference>
<comment type="caution">
    <text evidence="21">The sequence shown here is derived from an EMBL/GenBank/DDBJ whole genome shotgun (WGS) entry which is preliminary data.</text>
</comment>
<keyword evidence="4" id="KW-0547">Nucleotide-binding</keyword>
<keyword evidence="5" id="KW-0378">Hydrolase</keyword>
<keyword evidence="7" id="KW-0067">ATP-binding</keyword>
<dbReference type="AlphaFoldDB" id="A0A8S1HDV3"/>
<keyword evidence="22" id="KW-1185">Reference proteome</keyword>
<evidence type="ECO:0000256" key="8">
    <source>
        <dbReference type="ARBA" id="ARBA00023125"/>
    </source>
</evidence>
<dbReference type="GO" id="GO:0005737">
    <property type="term" value="C:cytoplasm"/>
    <property type="evidence" value="ECO:0007669"/>
    <property type="project" value="TreeGrafter"/>
</dbReference>
<dbReference type="Pfam" id="PF09382">
    <property type="entry name" value="RQC"/>
    <property type="match status" value="1"/>
</dbReference>
<keyword evidence="9" id="KW-0413">Isomerase</keyword>
<dbReference type="FunFam" id="1.10.150.80:FF:000019">
    <property type="entry name" value="ATP-dependent DNA helicase"/>
    <property type="match status" value="1"/>
</dbReference>
<dbReference type="SMART" id="SM00490">
    <property type="entry name" value="HELICc"/>
    <property type="match status" value="1"/>
</dbReference>
<dbReference type="CDD" id="cd18794">
    <property type="entry name" value="SF2_C_RecQ"/>
    <property type="match status" value="1"/>
</dbReference>
<evidence type="ECO:0000256" key="10">
    <source>
        <dbReference type="ARBA" id="ARBA00023242"/>
    </source>
</evidence>
<reference evidence="21" key="1">
    <citation type="submission" date="2020-10" db="EMBL/GenBank/DDBJ databases">
        <authorList>
            <person name="Kikuchi T."/>
        </authorList>
    </citation>
    <scope>NUCLEOTIDE SEQUENCE</scope>
    <source>
        <strain evidence="21">NKZ352</strain>
    </source>
</reference>
<accession>A0A8S1HDV3</accession>
<evidence type="ECO:0000256" key="6">
    <source>
        <dbReference type="ARBA" id="ARBA00022806"/>
    </source>
</evidence>
<dbReference type="InterPro" id="IPR001650">
    <property type="entry name" value="Helicase_C-like"/>
</dbReference>
<dbReference type="PROSITE" id="PS50967">
    <property type="entry name" value="HRDC"/>
    <property type="match status" value="1"/>
</dbReference>
<keyword evidence="10" id="KW-0539">Nucleus</keyword>
<dbReference type="InterPro" id="IPR032284">
    <property type="entry name" value="RecQ_Zn-bd"/>
</dbReference>
<dbReference type="GO" id="GO:0000724">
    <property type="term" value="P:double-strand break repair via homologous recombination"/>
    <property type="evidence" value="ECO:0007669"/>
    <property type="project" value="TreeGrafter"/>
</dbReference>
<dbReference type="FunFam" id="1.10.10.10:FF:000878">
    <property type="entry name" value="ATP-dependent DNA helicase"/>
    <property type="match status" value="1"/>
</dbReference>
<dbReference type="Pfam" id="PF16124">
    <property type="entry name" value="RecQ_Zn_bind"/>
    <property type="match status" value="1"/>
</dbReference>
<evidence type="ECO:0000313" key="22">
    <source>
        <dbReference type="Proteomes" id="UP000835052"/>
    </source>
</evidence>